<gene>
    <name evidence="3" type="ORF">GCM10010961_26630</name>
</gene>
<dbReference type="RefSeq" id="WP_154664471.1">
    <property type="nucleotide sequence ID" value="NZ_BNAP01000011.1"/>
</dbReference>
<evidence type="ECO:0000256" key="2">
    <source>
        <dbReference type="SAM" id="SignalP"/>
    </source>
</evidence>
<evidence type="ECO:0000313" key="4">
    <source>
        <dbReference type="Proteomes" id="UP000611500"/>
    </source>
</evidence>
<keyword evidence="2" id="KW-0732">Signal</keyword>
<keyword evidence="4" id="KW-1185">Reference proteome</keyword>
<feature type="signal peptide" evidence="2">
    <location>
        <begin position="1"/>
        <end position="19"/>
    </location>
</feature>
<protein>
    <recommendedName>
        <fullName evidence="5">Pilus assembly protein CpaD</fullName>
    </recommendedName>
</protein>
<dbReference type="Proteomes" id="UP000611500">
    <property type="component" value="Unassembled WGS sequence"/>
</dbReference>
<comment type="caution">
    <text evidence="3">The sequence shown here is derived from an EMBL/GenBank/DDBJ whole genome shotgun (WGS) entry which is preliminary data.</text>
</comment>
<reference evidence="3" key="2">
    <citation type="submission" date="2020-09" db="EMBL/GenBank/DDBJ databases">
        <authorList>
            <person name="Sun Q."/>
            <person name="Zhou Y."/>
        </authorList>
    </citation>
    <scope>NUCLEOTIDE SEQUENCE</scope>
    <source>
        <strain evidence="3">CGMCC 1.7081</strain>
    </source>
</reference>
<accession>A0A8J3MCU1</accession>
<dbReference type="EMBL" id="BNAP01000011">
    <property type="protein sequence ID" value="GHG93859.1"/>
    <property type="molecule type" value="Genomic_DNA"/>
</dbReference>
<dbReference type="PROSITE" id="PS51257">
    <property type="entry name" value="PROKAR_LIPOPROTEIN"/>
    <property type="match status" value="1"/>
</dbReference>
<organism evidence="3 4">
    <name type="scientific">Pseudodonghicola xiamenensis</name>
    <dbReference type="NCBI Taxonomy" id="337702"/>
    <lineage>
        <taxon>Bacteria</taxon>
        <taxon>Pseudomonadati</taxon>
        <taxon>Pseudomonadota</taxon>
        <taxon>Alphaproteobacteria</taxon>
        <taxon>Rhodobacterales</taxon>
        <taxon>Paracoccaceae</taxon>
        <taxon>Pseudodonghicola</taxon>
    </lineage>
</organism>
<evidence type="ECO:0000313" key="3">
    <source>
        <dbReference type="EMBL" id="GHG93859.1"/>
    </source>
</evidence>
<evidence type="ECO:0008006" key="5">
    <source>
        <dbReference type="Google" id="ProtNLM"/>
    </source>
</evidence>
<sequence>MMRLVVPALALSMTLAACSETPAPRGAVDRLAPKLAEAHYSYRFSGCTNSMSLSEQKKLQAFLHGLRLTPDDVLIVTLPKGKDTAGDRQRYRTMASLLAVAPAQKRFLGAQDFRSDCSSAQSVGSIRVVRTLAVQADCSLGTRPNGCVSAQNLATMIATPSDAFLPPQTAPGRTGLSRKTGDQG</sequence>
<feature type="chain" id="PRO_5035203085" description="Pilus assembly protein CpaD" evidence="2">
    <location>
        <begin position="20"/>
        <end position="184"/>
    </location>
</feature>
<feature type="region of interest" description="Disordered" evidence="1">
    <location>
        <begin position="165"/>
        <end position="184"/>
    </location>
</feature>
<name>A0A8J3MCU1_9RHOB</name>
<evidence type="ECO:0000256" key="1">
    <source>
        <dbReference type="SAM" id="MobiDB-lite"/>
    </source>
</evidence>
<reference evidence="3" key="1">
    <citation type="journal article" date="2014" name="Int. J. Syst. Evol. Microbiol.">
        <title>Complete genome sequence of Corynebacterium casei LMG S-19264T (=DSM 44701T), isolated from a smear-ripened cheese.</title>
        <authorList>
            <consortium name="US DOE Joint Genome Institute (JGI-PGF)"/>
            <person name="Walter F."/>
            <person name="Albersmeier A."/>
            <person name="Kalinowski J."/>
            <person name="Ruckert C."/>
        </authorList>
    </citation>
    <scope>NUCLEOTIDE SEQUENCE</scope>
    <source>
        <strain evidence="3">CGMCC 1.7081</strain>
    </source>
</reference>
<proteinExistence type="predicted"/>
<dbReference type="AlphaFoldDB" id="A0A8J3MCU1"/>